<keyword evidence="8" id="KW-0460">Magnesium</keyword>
<keyword evidence="15" id="KW-1185">Reference proteome</keyword>
<evidence type="ECO:0000256" key="6">
    <source>
        <dbReference type="ARBA" id="ARBA00022691"/>
    </source>
</evidence>
<dbReference type="GO" id="GO:0046872">
    <property type="term" value="F:metal ion binding"/>
    <property type="evidence" value="ECO:0007669"/>
    <property type="project" value="UniProtKB-KW"/>
</dbReference>
<accession>A0A8K0XPF3</accession>
<keyword evidence="6" id="KW-0949">S-adenosyl-L-methionine</keyword>
<feature type="region of interest" description="Disordered" evidence="13">
    <location>
        <begin position="435"/>
        <end position="482"/>
    </location>
</feature>
<dbReference type="AlphaFoldDB" id="A0A8K0XPF3"/>
<gene>
    <name evidence="14" type="ORF">BXZ70DRAFT_1000564</name>
</gene>
<dbReference type="EMBL" id="JAEVFJ010000017">
    <property type="protein sequence ID" value="KAH8100047.1"/>
    <property type="molecule type" value="Genomic_DNA"/>
</dbReference>
<evidence type="ECO:0000313" key="14">
    <source>
        <dbReference type="EMBL" id="KAH8100047.1"/>
    </source>
</evidence>
<reference evidence="14" key="1">
    <citation type="journal article" date="2021" name="New Phytol.">
        <title>Evolutionary innovations through gain and loss of genes in the ectomycorrhizal Boletales.</title>
        <authorList>
            <person name="Wu G."/>
            <person name="Miyauchi S."/>
            <person name="Morin E."/>
            <person name="Kuo A."/>
            <person name="Drula E."/>
            <person name="Varga T."/>
            <person name="Kohler A."/>
            <person name="Feng B."/>
            <person name="Cao Y."/>
            <person name="Lipzen A."/>
            <person name="Daum C."/>
            <person name="Hundley H."/>
            <person name="Pangilinan J."/>
            <person name="Johnson J."/>
            <person name="Barry K."/>
            <person name="LaButti K."/>
            <person name="Ng V."/>
            <person name="Ahrendt S."/>
            <person name="Min B."/>
            <person name="Choi I.G."/>
            <person name="Park H."/>
            <person name="Plett J.M."/>
            <person name="Magnuson J."/>
            <person name="Spatafora J.W."/>
            <person name="Nagy L.G."/>
            <person name="Henrissat B."/>
            <person name="Grigoriev I.V."/>
            <person name="Yang Z.L."/>
            <person name="Xu J."/>
            <person name="Martin F.M."/>
        </authorList>
    </citation>
    <scope>NUCLEOTIDE SEQUENCE</scope>
    <source>
        <strain evidence="14">KKN 215</strain>
    </source>
</reference>
<dbReference type="GO" id="GO:0003723">
    <property type="term" value="F:RNA binding"/>
    <property type="evidence" value="ECO:0007669"/>
    <property type="project" value="UniProtKB-KW"/>
</dbReference>
<dbReference type="GO" id="GO:0005634">
    <property type="term" value="C:nucleus"/>
    <property type="evidence" value="ECO:0007669"/>
    <property type="project" value="TreeGrafter"/>
</dbReference>
<dbReference type="InterPro" id="IPR026610">
    <property type="entry name" value="Hen1"/>
</dbReference>
<evidence type="ECO:0000256" key="13">
    <source>
        <dbReference type="SAM" id="MobiDB-lite"/>
    </source>
</evidence>
<evidence type="ECO:0000256" key="7">
    <source>
        <dbReference type="ARBA" id="ARBA00022723"/>
    </source>
</evidence>
<dbReference type="GO" id="GO:0001510">
    <property type="term" value="P:RNA methylation"/>
    <property type="evidence" value="ECO:0007669"/>
    <property type="project" value="InterPro"/>
</dbReference>
<sequence>MASTTDTSNIGLNEETELPVIFYPPLYLERRGWVLDILRRESITQVLDVGCGEGELLGCLCNPAPWLTPPPPSVLPPSLLTDITTREYMEFSMTEDFKTQCTGREDVLHITALNGLDISAFDLKDAVEAVAIKDTTSLRKWQIQQRWEPLDVKIWSGGLEVFNPEFVDTECIVATEVVEHLPEAILQDFAPVLLGLYHPRWLLITTPSYTFNARFTPPDAPPSARKGFLDPTGRTDRIFRHDDHKFEWTVQEFADWCRDVANQWDYEVEIGGVGLPTEADPYGRDAALGYASQTAAFRRKEGEEFAQRRRSRCQELGLLQSMSRRPGHLQLANYHHTPSSFAKLPSSLPVIADAVKQKMNEFRDGAVPLRELWFEADISLFCGGWVELLVAAVNEDPGLTLRKAENEYGTRWVDSISSDDGEASLTEEHATALETSTSPLRWADDNQESYVTNERQSWSSSPEVRWDTDHIGWGEPVSSDWS</sequence>
<keyword evidence="5" id="KW-0808">Transferase</keyword>
<evidence type="ECO:0000256" key="12">
    <source>
        <dbReference type="ARBA" id="ARBA00048418"/>
    </source>
</evidence>
<comment type="caution">
    <text evidence="14">The sequence shown here is derived from an EMBL/GenBank/DDBJ whole genome shotgun (WGS) entry which is preliminary data.</text>
</comment>
<dbReference type="InterPro" id="IPR029063">
    <property type="entry name" value="SAM-dependent_MTases_sf"/>
</dbReference>
<comment type="cofactor">
    <cofactor evidence="1">
        <name>Mg(2+)</name>
        <dbReference type="ChEBI" id="CHEBI:18420"/>
    </cofactor>
</comment>
<evidence type="ECO:0000256" key="3">
    <source>
        <dbReference type="ARBA" id="ARBA00021330"/>
    </source>
</evidence>
<dbReference type="EC" id="2.1.1.386" evidence="11"/>
<keyword evidence="4" id="KW-0489">Methyltransferase</keyword>
<comment type="similarity">
    <text evidence="2">Belongs to the methyltransferase superfamily. HEN1 family.</text>
</comment>
<dbReference type="PANTHER" id="PTHR21404">
    <property type="entry name" value="HEN1"/>
    <property type="match status" value="1"/>
</dbReference>
<evidence type="ECO:0000256" key="2">
    <source>
        <dbReference type="ARBA" id="ARBA00009026"/>
    </source>
</evidence>
<organism evidence="14 15">
    <name type="scientific">Cristinia sonorae</name>
    <dbReference type="NCBI Taxonomy" id="1940300"/>
    <lineage>
        <taxon>Eukaryota</taxon>
        <taxon>Fungi</taxon>
        <taxon>Dikarya</taxon>
        <taxon>Basidiomycota</taxon>
        <taxon>Agaricomycotina</taxon>
        <taxon>Agaricomycetes</taxon>
        <taxon>Agaricomycetidae</taxon>
        <taxon>Agaricales</taxon>
        <taxon>Pleurotineae</taxon>
        <taxon>Stephanosporaceae</taxon>
        <taxon>Cristinia</taxon>
    </lineage>
</organism>
<evidence type="ECO:0000256" key="10">
    <source>
        <dbReference type="ARBA" id="ARBA00023158"/>
    </source>
</evidence>
<keyword evidence="10" id="KW-0943">RNA-mediated gene silencing</keyword>
<dbReference type="Gene3D" id="3.40.50.150">
    <property type="entry name" value="Vaccinia Virus protein VP39"/>
    <property type="match status" value="1"/>
</dbReference>
<feature type="compositionally biased region" description="Polar residues" evidence="13">
    <location>
        <begin position="448"/>
        <end position="462"/>
    </location>
</feature>
<name>A0A8K0XPF3_9AGAR</name>
<evidence type="ECO:0000256" key="5">
    <source>
        <dbReference type="ARBA" id="ARBA00022679"/>
    </source>
</evidence>
<dbReference type="OrthoDB" id="2154311at2759"/>
<evidence type="ECO:0000313" key="15">
    <source>
        <dbReference type="Proteomes" id="UP000813824"/>
    </source>
</evidence>
<evidence type="ECO:0000256" key="11">
    <source>
        <dbReference type="ARBA" id="ARBA00035025"/>
    </source>
</evidence>
<keyword evidence="9" id="KW-0694">RNA-binding</keyword>
<keyword evidence="7" id="KW-0479">Metal-binding</keyword>
<dbReference type="GO" id="GO:0030422">
    <property type="term" value="P:siRNA processing"/>
    <property type="evidence" value="ECO:0007669"/>
    <property type="project" value="TreeGrafter"/>
</dbReference>
<evidence type="ECO:0000256" key="9">
    <source>
        <dbReference type="ARBA" id="ARBA00022884"/>
    </source>
</evidence>
<protein>
    <recommendedName>
        <fullName evidence="3">Small RNA 2'-O-methyltransferase</fullName>
        <ecNumber evidence="11">2.1.1.386</ecNumber>
    </recommendedName>
</protein>
<dbReference type="GO" id="GO:0005737">
    <property type="term" value="C:cytoplasm"/>
    <property type="evidence" value="ECO:0007669"/>
    <property type="project" value="TreeGrafter"/>
</dbReference>
<dbReference type="PANTHER" id="PTHR21404:SF3">
    <property type="entry name" value="SMALL RNA 2'-O-METHYLTRANSFERASE"/>
    <property type="match status" value="1"/>
</dbReference>
<comment type="catalytic activity">
    <reaction evidence="12">
        <text>small RNA 3'-end nucleotide + S-adenosyl-L-methionine = small RNA 3'-end 2'-O-methylnucleotide + S-adenosyl-L-homocysteine + H(+)</text>
        <dbReference type="Rhea" id="RHEA:37887"/>
        <dbReference type="Rhea" id="RHEA-COMP:10415"/>
        <dbReference type="Rhea" id="RHEA-COMP:10416"/>
        <dbReference type="ChEBI" id="CHEBI:15378"/>
        <dbReference type="ChEBI" id="CHEBI:57856"/>
        <dbReference type="ChEBI" id="CHEBI:59789"/>
        <dbReference type="ChEBI" id="CHEBI:74896"/>
        <dbReference type="ChEBI" id="CHEBI:74898"/>
        <dbReference type="EC" id="2.1.1.386"/>
    </reaction>
</comment>
<dbReference type="GO" id="GO:0090486">
    <property type="term" value="F:small RNA 2'-O-methyltransferase activity"/>
    <property type="evidence" value="ECO:0007669"/>
    <property type="project" value="UniProtKB-EC"/>
</dbReference>
<evidence type="ECO:0000256" key="4">
    <source>
        <dbReference type="ARBA" id="ARBA00022603"/>
    </source>
</evidence>
<evidence type="ECO:0000256" key="8">
    <source>
        <dbReference type="ARBA" id="ARBA00022842"/>
    </source>
</evidence>
<proteinExistence type="inferred from homology"/>
<evidence type="ECO:0000256" key="1">
    <source>
        <dbReference type="ARBA" id="ARBA00001946"/>
    </source>
</evidence>
<dbReference type="Proteomes" id="UP000813824">
    <property type="component" value="Unassembled WGS sequence"/>
</dbReference>